<sequence length="154" mass="15820">MGFDAHRFSPRQDRPLWLACLEWDGEGPGLDGDSDGDVAAHALVDAVLSAADLGDIGSLFGVGRDSRGAGMHGGDMLREVCGLISARGFRLGKASVVLVASRPHLDSRREEARKAMSLAVGGPVSLTATTTDGMGFTGRGEGVAAIASALLVTT</sequence>
<evidence type="ECO:0000256" key="5">
    <source>
        <dbReference type="ARBA" id="ARBA00023229"/>
    </source>
</evidence>
<gene>
    <name evidence="7" type="primary">ispF</name>
    <name evidence="9" type="ORF">V8P97_03535</name>
</gene>
<dbReference type="GO" id="GO:0008685">
    <property type="term" value="F:2-C-methyl-D-erythritol 2,4-cyclodiphosphate synthase activity"/>
    <property type="evidence" value="ECO:0007669"/>
    <property type="project" value="UniProtKB-EC"/>
</dbReference>
<feature type="binding site" evidence="7">
    <location>
        <position position="41"/>
    </location>
    <ligand>
        <name>a divalent metal cation</name>
        <dbReference type="ChEBI" id="CHEBI:60240"/>
    </ligand>
</feature>
<feature type="domain" description="2-C-methyl-D-erythritol 2,4-cyclodiphosphate synthase" evidence="8">
    <location>
        <begin position="1"/>
        <end position="151"/>
    </location>
</feature>
<comment type="pathway">
    <text evidence="2 7">Isoprenoid biosynthesis; isopentenyl diphosphate biosynthesis via DXP pathway; isopentenyl diphosphate from 1-deoxy-D-xylulose 5-phosphate: step 4/6.</text>
</comment>
<evidence type="ECO:0000256" key="3">
    <source>
        <dbReference type="ARBA" id="ARBA00012579"/>
    </source>
</evidence>
<accession>A0ABU8ZNX7</accession>
<feature type="binding site" evidence="7">
    <location>
        <position position="136"/>
    </location>
    <ligand>
        <name>4-CDP-2-C-methyl-D-erythritol 2-phosphate</name>
        <dbReference type="ChEBI" id="CHEBI:57919"/>
    </ligand>
</feature>
<organism evidence="9 10">
    <name type="scientific">Bifidobacterium favimelis</name>
    <dbReference type="NCBI Taxonomy" id="3122979"/>
    <lineage>
        <taxon>Bacteria</taxon>
        <taxon>Bacillati</taxon>
        <taxon>Actinomycetota</taxon>
        <taxon>Actinomycetes</taxon>
        <taxon>Bifidobacteriales</taxon>
        <taxon>Bifidobacteriaceae</taxon>
        <taxon>Bifidobacterium</taxon>
    </lineage>
</organism>
<comment type="function">
    <text evidence="7">Involved in the biosynthesis of isopentenyl diphosphate (IPP) and dimethylallyl diphosphate (DMAPP), two major building blocks of isoprenoid compounds. Catalyzes the conversion of 4-diphosphocytidyl-2-C-methyl-D-erythritol 2-phosphate (CDP-ME2P) to 2-C-methyl-D-erythritol 2,4-cyclodiphosphate (ME-CPP) with a corresponding release of cytidine 5-monophosphate (CMP).</text>
</comment>
<comment type="cofactor">
    <cofactor evidence="7">
        <name>a divalent metal cation</name>
        <dbReference type="ChEBI" id="CHEBI:60240"/>
    </cofactor>
    <text evidence="7">Binds 1 divalent metal cation per subunit.</text>
</comment>
<evidence type="ECO:0000313" key="10">
    <source>
        <dbReference type="Proteomes" id="UP001373159"/>
    </source>
</evidence>
<dbReference type="Proteomes" id="UP001373159">
    <property type="component" value="Unassembled WGS sequence"/>
</dbReference>
<evidence type="ECO:0000256" key="4">
    <source>
        <dbReference type="ARBA" id="ARBA00022723"/>
    </source>
</evidence>
<comment type="subunit">
    <text evidence="7">Homotrimer.</text>
</comment>
<comment type="caution">
    <text evidence="9">The sequence shown here is derived from an EMBL/GenBank/DDBJ whole genome shotgun (WGS) entry which is preliminary data.</text>
</comment>
<dbReference type="PANTHER" id="PTHR43181">
    <property type="entry name" value="2-C-METHYL-D-ERYTHRITOL 2,4-CYCLODIPHOSPHATE SYNTHASE, CHLOROPLASTIC"/>
    <property type="match status" value="1"/>
</dbReference>
<feature type="binding site" evidence="7">
    <location>
        <position position="4"/>
    </location>
    <ligand>
        <name>a divalent metal cation</name>
        <dbReference type="ChEBI" id="CHEBI:60240"/>
    </ligand>
</feature>
<evidence type="ECO:0000256" key="2">
    <source>
        <dbReference type="ARBA" id="ARBA00004709"/>
    </source>
</evidence>
<comment type="caution">
    <text evidence="7">Lacks conserved residue(s) required for the propagation of feature annotation.</text>
</comment>
<dbReference type="Pfam" id="PF02542">
    <property type="entry name" value="YgbB"/>
    <property type="match status" value="1"/>
</dbReference>
<evidence type="ECO:0000256" key="6">
    <source>
        <dbReference type="ARBA" id="ARBA00023239"/>
    </source>
</evidence>
<dbReference type="EC" id="4.6.1.12" evidence="3 7"/>
<dbReference type="InterPro" id="IPR003526">
    <property type="entry name" value="MECDP_synthase"/>
</dbReference>
<dbReference type="EMBL" id="JBANBB010000001">
    <property type="protein sequence ID" value="MEK0306543.1"/>
    <property type="molecule type" value="Genomic_DNA"/>
</dbReference>
<keyword evidence="6 7" id="KW-0456">Lyase</keyword>
<feature type="binding site" evidence="7">
    <location>
        <begin position="129"/>
        <end position="132"/>
    </location>
    <ligand>
        <name>4-CDP-2-C-methyl-D-erythritol 2-phosphate</name>
        <dbReference type="ChEBI" id="CHEBI:57919"/>
    </ligand>
</feature>
<keyword evidence="4 7" id="KW-0479">Metal-binding</keyword>
<evidence type="ECO:0000313" key="9">
    <source>
        <dbReference type="EMBL" id="MEK0306543.1"/>
    </source>
</evidence>
<feature type="site" description="Transition state stabilizer" evidence="7">
    <location>
        <position position="130"/>
    </location>
</feature>
<feature type="binding site" evidence="7">
    <location>
        <begin position="55"/>
        <end position="57"/>
    </location>
    <ligand>
        <name>4-CDP-2-C-methyl-D-erythritol 2-phosphate</name>
        <dbReference type="ChEBI" id="CHEBI:57919"/>
    </ligand>
</feature>
<dbReference type="RefSeq" id="WP_340469723.1">
    <property type="nucleotide sequence ID" value="NZ_JBANBB010000001.1"/>
</dbReference>
<evidence type="ECO:0000256" key="7">
    <source>
        <dbReference type="HAMAP-Rule" id="MF_00107"/>
    </source>
</evidence>
<dbReference type="CDD" id="cd00554">
    <property type="entry name" value="MECDP_synthase"/>
    <property type="match status" value="1"/>
</dbReference>
<keyword evidence="10" id="KW-1185">Reference proteome</keyword>
<dbReference type="Gene3D" id="3.30.1330.50">
    <property type="entry name" value="2-C-methyl-D-erythritol 2,4-cyclodiphosphate synthase"/>
    <property type="match status" value="1"/>
</dbReference>
<dbReference type="PROSITE" id="PS01350">
    <property type="entry name" value="ISPF"/>
    <property type="match status" value="1"/>
</dbReference>
<reference evidence="9 10" key="1">
    <citation type="submission" date="2024-02" db="EMBL/GenBank/DDBJ databases">
        <title>Bifidobacterium honeyensis sp. nov., isolated from the comb honey.</title>
        <authorList>
            <person name="Liu W."/>
            <person name="Li Y."/>
        </authorList>
    </citation>
    <scope>NUCLEOTIDE SEQUENCE [LARGE SCALE GENOMIC DNA]</scope>
    <source>
        <strain evidence="9 10">IMAU50988</strain>
    </source>
</reference>
<evidence type="ECO:0000259" key="8">
    <source>
        <dbReference type="Pfam" id="PF02542"/>
    </source>
</evidence>
<dbReference type="PANTHER" id="PTHR43181:SF1">
    <property type="entry name" value="2-C-METHYL-D-ERYTHRITOL 2,4-CYCLODIPHOSPHATE SYNTHASE, CHLOROPLASTIC"/>
    <property type="match status" value="1"/>
</dbReference>
<proteinExistence type="inferred from homology"/>
<dbReference type="InterPro" id="IPR036571">
    <property type="entry name" value="MECDP_synthase_sf"/>
</dbReference>
<feature type="binding site" evidence="7">
    <location>
        <position position="139"/>
    </location>
    <ligand>
        <name>4-CDP-2-C-methyl-D-erythritol 2-phosphate</name>
        <dbReference type="ChEBI" id="CHEBI:57919"/>
    </ligand>
</feature>
<protein>
    <recommendedName>
        <fullName evidence="3 7">2-C-methyl-D-erythritol 2,4-cyclodiphosphate synthase</fullName>
        <shortName evidence="7">MECDP-synthase</shortName>
        <shortName evidence="7">MECPP-synthase</shortName>
        <shortName evidence="7">MECPS</shortName>
        <ecNumber evidence="3 7">4.6.1.12</ecNumber>
    </recommendedName>
</protein>
<keyword evidence="5 7" id="KW-0414">Isoprene biosynthesis</keyword>
<feature type="binding site" evidence="7">
    <location>
        <begin position="4"/>
        <end position="6"/>
    </location>
    <ligand>
        <name>4-CDP-2-C-methyl-D-erythritol 2-phosphate</name>
        <dbReference type="ChEBI" id="CHEBI:57919"/>
    </ligand>
</feature>
<feature type="site" description="Transition state stabilizer" evidence="7">
    <location>
        <position position="33"/>
    </location>
</feature>
<dbReference type="SUPFAM" id="SSF69765">
    <property type="entry name" value="IpsF-like"/>
    <property type="match status" value="1"/>
</dbReference>
<name>A0ABU8ZNX7_9BIFI</name>
<dbReference type="HAMAP" id="MF_00107">
    <property type="entry name" value="IspF"/>
    <property type="match status" value="1"/>
</dbReference>
<comment type="catalytic activity">
    <reaction evidence="1 7">
        <text>4-CDP-2-C-methyl-D-erythritol 2-phosphate = 2-C-methyl-D-erythritol 2,4-cyclic diphosphate + CMP</text>
        <dbReference type="Rhea" id="RHEA:23864"/>
        <dbReference type="ChEBI" id="CHEBI:57919"/>
        <dbReference type="ChEBI" id="CHEBI:58483"/>
        <dbReference type="ChEBI" id="CHEBI:60377"/>
        <dbReference type="EC" id="4.6.1.12"/>
    </reaction>
</comment>
<dbReference type="InterPro" id="IPR020555">
    <property type="entry name" value="MECDP_synthase_CS"/>
</dbReference>
<feature type="binding site" evidence="7">
    <location>
        <position position="6"/>
    </location>
    <ligand>
        <name>a divalent metal cation</name>
        <dbReference type="ChEBI" id="CHEBI:60240"/>
    </ligand>
</feature>
<evidence type="ECO:0000256" key="1">
    <source>
        <dbReference type="ARBA" id="ARBA00000200"/>
    </source>
</evidence>
<comment type="similarity">
    <text evidence="7">Belongs to the IspF family.</text>
</comment>